<dbReference type="KEGG" id="sfk:KY5_6738"/>
<protein>
    <recommendedName>
        <fullName evidence="3">Beta-ketoacyl synthase N-terminal domain-containing protein</fullName>
    </recommendedName>
</protein>
<reference evidence="1 2" key="1">
    <citation type="submission" date="2017-08" db="EMBL/GenBank/DDBJ databases">
        <title>Complete Genome Sequence of Streptomyces formicae KY5, the formicamycin producer.</title>
        <authorList>
            <person name="Holmes N.A."/>
            <person name="Devine R."/>
            <person name="Qin Z."/>
            <person name="Seipke R.F."/>
            <person name="Wilkinson B."/>
            <person name="Hutchings M.I."/>
        </authorList>
    </citation>
    <scope>NUCLEOTIDE SEQUENCE [LARGE SCALE GENOMIC DNA]</scope>
    <source>
        <strain evidence="1 2">KY5</strain>
    </source>
</reference>
<dbReference type="GO" id="GO:0016747">
    <property type="term" value="F:acyltransferase activity, transferring groups other than amino-acyl groups"/>
    <property type="evidence" value="ECO:0007669"/>
    <property type="project" value="UniProtKB-ARBA"/>
</dbReference>
<gene>
    <name evidence="1" type="ORF">KY5_6738</name>
</gene>
<evidence type="ECO:0000313" key="1">
    <source>
        <dbReference type="EMBL" id="ATL31756.1"/>
    </source>
</evidence>
<dbReference type="InterPro" id="IPR016039">
    <property type="entry name" value="Thiolase-like"/>
</dbReference>
<name>A0A291QJS3_9ACTN</name>
<evidence type="ECO:0000313" key="2">
    <source>
        <dbReference type="Proteomes" id="UP000221011"/>
    </source>
</evidence>
<dbReference type="Gene3D" id="3.40.47.10">
    <property type="match status" value="1"/>
</dbReference>
<organism evidence="1 2">
    <name type="scientific">Streptomyces formicae</name>
    <dbReference type="NCBI Taxonomy" id="1616117"/>
    <lineage>
        <taxon>Bacteria</taxon>
        <taxon>Bacillati</taxon>
        <taxon>Actinomycetota</taxon>
        <taxon>Actinomycetes</taxon>
        <taxon>Kitasatosporales</taxon>
        <taxon>Streptomycetaceae</taxon>
        <taxon>Streptomyces</taxon>
    </lineage>
</organism>
<evidence type="ECO:0008006" key="3">
    <source>
        <dbReference type="Google" id="ProtNLM"/>
    </source>
</evidence>
<sequence length="235" mass="23487">MTVPLLAGRPTLAVAAAARVGPGASGAELPAVPGFVASAFNPLVRETVRRCLGDPGADHPLVGPHLDTTAIVLATVAGDATTSDLASQKLVSGRVHNPLLFLQSVTTSILGHLTIEYGLTGPVSCLAADSGIGTEALDAAELLLLDDDIDQVLLIAVELAANPRTGAAFAHVAASGGTGAPHGGDLAVALLLREADAEKTTTSPAEPPCPQGDAGHFSALVAQTDHAQNALGATR</sequence>
<dbReference type="RefSeq" id="WP_098245820.1">
    <property type="nucleotide sequence ID" value="NZ_CP022685.1"/>
</dbReference>
<dbReference type="Proteomes" id="UP000221011">
    <property type="component" value="Chromosome"/>
</dbReference>
<dbReference type="EMBL" id="CP022685">
    <property type="protein sequence ID" value="ATL31756.1"/>
    <property type="molecule type" value="Genomic_DNA"/>
</dbReference>
<dbReference type="AlphaFoldDB" id="A0A291QJS3"/>
<accession>A0A291QJS3</accession>
<keyword evidence="2" id="KW-1185">Reference proteome</keyword>
<proteinExistence type="predicted"/>
<dbReference type="SUPFAM" id="SSF53901">
    <property type="entry name" value="Thiolase-like"/>
    <property type="match status" value="1"/>
</dbReference>